<dbReference type="EMBL" id="JADGJW010000029">
    <property type="protein sequence ID" value="KAJ3226754.1"/>
    <property type="molecule type" value="Genomic_DNA"/>
</dbReference>
<evidence type="ECO:0000256" key="1">
    <source>
        <dbReference type="SAM" id="Phobius"/>
    </source>
</evidence>
<gene>
    <name evidence="2" type="ORF">HK099_004172</name>
</gene>
<protein>
    <submittedName>
        <fullName evidence="2">Uncharacterized protein</fullName>
    </submittedName>
</protein>
<comment type="caution">
    <text evidence="2">The sequence shown here is derived from an EMBL/GenBank/DDBJ whole genome shotgun (WGS) entry which is preliminary data.</text>
</comment>
<keyword evidence="1" id="KW-0472">Membrane</keyword>
<evidence type="ECO:0000313" key="2">
    <source>
        <dbReference type="EMBL" id="KAJ3226754.1"/>
    </source>
</evidence>
<evidence type="ECO:0000313" key="3">
    <source>
        <dbReference type="Proteomes" id="UP001211065"/>
    </source>
</evidence>
<keyword evidence="1" id="KW-0812">Transmembrane</keyword>
<feature type="transmembrane region" description="Helical" evidence="1">
    <location>
        <begin position="33"/>
        <end position="49"/>
    </location>
</feature>
<accession>A0AAD5U6X3</accession>
<organism evidence="2 3">
    <name type="scientific">Clydaea vesicula</name>
    <dbReference type="NCBI Taxonomy" id="447962"/>
    <lineage>
        <taxon>Eukaryota</taxon>
        <taxon>Fungi</taxon>
        <taxon>Fungi incertae sedis</taxon>
        <taxon>Chytridiomycota</taxon>
        <taxon>Chytridiomycota incertae sedis</taxon>
        <taxon>Chytridiomycetes</taxon>
        <taxon>Lobulomycetales</taxon>
        <taxon>Lobulomycetaceae</taxon>
        <taxon>Clydaea</taxon>
    </lineage>
</organism>
<reference evidence="2" key="1">
    <citation type="submission" date="2020-05" db="EMBL/GenBank/DDBJ databases">
        <title>Phylogenomic resolution of chytrid fungi.</title>
        <authorList>
            <person name="Stajich J.E."/>
            <person name="Amses K."/>
            <person name="Simmons R."/>
            <person name="Seto K."/>
            <person name="Myers J."/>
            <person name="Bonds A."/>
            <person name="Quandt C.A."/>
            <person name="Barry K."/>
            <person name="Liu P."/>
            <person name="Grigoriev I."/>
            <person name="Longcore J.E."/>
            <person name="James T.Y."/>
        </authorList>
    </citation>
    <scope>NUCLEOTIDE SEQUENCE</scope>
    <source>
        <strain evidence="2">JEL0476</strain>
    </source>
</reference>
<dbReference type="AlphaFoldDB" id="A0AAD5U6X3"/>
<name>A0AAD5U6X3_9FUNG</name>
<keyword evidence="1" id="KW-1133">Transmembrane helix</keyword>
<keyword evidence="3" id="KW-1185">Reference proteome</keyword>
<proteinExistence type="predicted"/>
<sequence length="79" mass="9162">MFFLNEEEKFNKSLTDSQPKVEKFRLRDCMPDSRIYFGFLVSGLFTYLGEDIFGVASAKQILFHIGFGLLFFIFMAGLM</sequence>
<feature type="transmembrane region" description="Helical" evidence="1">
    <location>
        <begin position="61"/>
        <end position="78"/>
    </location>
</feature>
<dbReference type="Proteomes" id="UP001211065">
    <property type="component" value="Unassembled WGS sequence"/>
</dbReference>